<evidence type="ECO:0000256" key="2">
    <source>
        <dbReference type="SAM" id="MobiDB-lite"/>
    </source>
</evidence>
<dbReference type="PROSITE" id="PS50005">
    <property type="entry name" value="TPR"/>
    <property type="match status" value="1"/>
</dbReference>
<feature type="repeat" description="TPR" evidence="1">
    <location>
        <begin position="509"/>
        <end position="542"/>
    </location>
</feature>
<dbReference type="InterPro" id="IPR019734">
    <property type="entry name" value="TPR_rpt"/>
</dbReference>
<dbReference type="AlphaFoldDB" id="A0AAD3TH98"/>
<evidence type="ECO:0000313" key="3">
    <source>
        <dbReference type="EMBL" id="GMH28973.1"/>
    </source>
</evidence>
<keyword evidence="4" id="KW-1185">Reference proteome</keyword>
<dbReference type="PANTHER" id="PTHR46050:SF11">
    <property type="entry name" value="THIOREDOXIN DOMAIN-CONTAINING PROTEIN"/>
    <property type="match status" value="1"/>
</dbReference>
<feature type="region of interest" description="Disordered" evidence="2">
    <location>
        <begin position="85"/>
        <end position="184"/>
    </location>
</feature>
<dbReference type="SMART" id="SM00028">
    <property type="entry name" value="TPR"/>
    <property type="match status" value="6"/>
</dbReference>
<dbReference type="InterPro" id="IPR011990">
    <property type="entry name" value="TPR-like_helical_dom_sf"/>
</dbReference>
<keyword evidence="1" id="KW-0802">TPR repeat</keyword>
<evidence type="ECO:0000256" key="1">
    <source>
        <dbReference type="PROSITE-ProRule" id="PRU00339"/>
    </source>
</evidence>
<comment type="caution">
    <text evidence="3">The sequence shown here is derived from an EMBL/GenBank/DDBJ whole genome shotgun (WGS) entry which is preliminary data.</text>
</comment>
<feature type="compositionally biased region" description="Polar residues" evidence="2">
    <location>
        <begin position="159"/>
        <end position="169"/>
    </location>
</feature>
<protein>
    <submittedName>
        <fullName evidence="3">Uncharacterized protein</fullName>
    </submittedName>
</protein>
<dbReference type="GO" id="GO:0005737">
    <property type="term" value="C:cytoplasm"/>
    <property type="evidence" value="ECO:0007669"/>
    <property type="project" value="TreeGrafter"/>
</dbReference>
<dbReference type="Proteomes" id="UP001279734">
    <property type="component" value="Unassembled WGS sequence"/>
</dbReference>
<dbReference type="Pfam" id="PF13181">
    <property type="entry name" value="TPR_8"/>
    <property type="match status" value="1"/>
</dbReference>
<dbReference type="PANTHER" id="PTHR46050">
    <property type="entry name" value="TPR REPEAT-CONTAINING THIOREDOXIN"/>
    <property type="match status" value="1"/>
</dbReference>
<reference evidence="3" key="1">
    <citation type="submission" date="2023-05" db="EMBL/GenBank/DDBJ databases">
        <title>Nepenthes gracilis genome sequencing.</title>
        <authorList>
            <person name="Fukushima K."/>
        </authorList>
    </citation>
    <scope>NUCLEOTIDE SEQUENCE</scope>
    <source>
        <strain evidence="3">SING2019-196</strain>
    </source>
</reference>
<sequence length="633" mass="70218">MGFDLKNRISRFASKQGRSTETRCFRIGGDPSSLKPATGKSNEKIIKYPTKRLEQGDIKVTKSVKFDCSHNRCVKVSPNETLTRPATAISNVSSTSSNIKTHPSNPNSASCSSGKVHSKSTNPDSTSVSTKRHLNPNSTSSYLGGGCTKSTSRSKENINYESSGNNQARLPSPKGLHSRNLSYGTIYNAPNSNALKENPPQLKDGQIVKVDRDDANIREPKPSSRPVRRVFGFGGCNYGHGSIVNGTKSLKNFASDSKISCSKNDAENKSSCSTKLKVGMVDELKNAGNEEYRRGRFMNAISFYDKAIASCPHNAACHNNKAAALAALGKLRDAIEQCHKATRSDPTYRHAHHRLGTLYTRLGQIDDAKKHFKLSGHDHSSESVRHLLLIEKHIKKLNEALKVESWDRVLEEGSRILEAGADACDLAIAAKAEALLKLHRANEALESLVAAKKIIEERSREARSHLLIVETQAYFYLGRFEEAVHAAEQAANLEVNIECLTWLKKAWGAAEVNRAGNEYYKVGKYSEACAMYSQGLQYLPANGVLLCNRAACKARLRQWEGTIKDCNAALKSNPEYSKALRQRAYAHTKLGQWEDAHRDNLALNKLYHGDPAFRDSHFHVQMELQKTKWHHYI</sequence>
<organism evidence="3 4">
    <name type="scientific">Nepenthes gracilis</name>
    <name type="common">Slender pitcher plant</name>
    <dbReference type="NCBI Taxonomy" id="150966"/>
    <lineage>
        <taxon>Eukaryota</taxon>
        <taxon>Viridiplantae</taxon>
        <taxon>Streptophyta</taxon>
        <taxon>Embryophyta</taxon>
        <taxon>Tracheophyta</taxon>
        <taxon>Spermatophyta</taxon>
        <taxon>Magnoliopsida</taxon>
        <taxon>eudicotyledons</taxon>
        <taxon>Gunneridae</taxon>
        <taxon>Pentapetalae</taxon>
        <taxon>Caryophyllales</taxon>
        <taxon>Nepenthaceae</taxon>
        <taxon>Nepenthes</taxon>
    </lineage>
</organism>
<gene>
    <name evidence="3" type="ORF">Nepgr_030816</name>
</gene>
<dbReference type="SUPFAM" id="SSF48452">
    <property type="entry name" value="TPR-like"/>
    <property type="match status" value="2"/>
</dbReference>
<dbReference type="Gene3D" id="1.25.40.10">
    <property type="entry name" value="Tetratricopeptide repeat domain"/>
    <property type="match status" value="1"/>
</dbReference>
<accession>A0AAD3TH98</accession>
<proteinExistence type="predicted"/>
<dbReference type="Pfam" id="PF13432">
    <property type="entry name" value="TPR_16"/>
    <property type="match status" value="1"/>
</dbReference>
<name>A0AAD3TH98_NEPGR</name>
<evidence type="ECO:0000313" key="4">
    <source>
        <dbReference type="Proteomes" id="UP001279734"/>
    </source>
</evidence>
<dbReference type="EMBL" id="BSYO01000035">
    <property type="protein sequence ID" value="GMH28973.1"/>
    <property type="molecule type" value="Genomic_DNA"/>
</dbReference>
<feature type="compositionally biased region" description="Polar residues" evidence="2">
    <location>
        <begin position="85"/>
        <end position="142"/>
    </location>
</feature>
<dbReference type="InterPro" id="IPR044534">
    <property type="entry name" value="TTL1-4"/>
</dbReference>